<evidence type="ECO:0000256" key="7">
    <source>
        <dbReference type="SAM" id="MobiDB-lite"/>
    </source>
</evidence>
<keyword evidence="4" id="KW-0472">Membrane</keyword>
<reference evidence="10" key="1">
    <citation type="submission" date="2013-02" db="EMBL/GenBank/DDBJ databases">
        <authorList>
            <person name="Cross G.A.M."/>
            <person name="Kim H.-S."/>
            <person name="Wickstead B."/>
        </authorList>
    </citation>
    <scope>NUCLEOTIDE SEQUENCE</scope>
    <source>
        <strain evidence="10">Lister 427</strain>
    </source>
</reference>
<protein>
    <submittedName>
        <fullName evidence="10">Variant surface glycoprotein 1577</fullName>
    </submittedName>
</protein>
<evidence type="ECO:0000256" key="1">
    <source>
        <dbReference type="ARBA" id="ARBA00004609"/>
    </source>
</evidence>
<dbReference type="AlphaFoldDB" id="M4SWQ9"/>
<evidence type="ECO:0000313" key="10">
    <source>
        <dbReference type="EMBL" id="AGH60499.1"/>
    </source>
</evidence>
<dbReference type="Gene3D" id="3.90.150.10">
    <property type="entry name" value="Variant Surface Glycoprotein, subunit A domain 1"/>
    <property type="match status" value="1"/>
</dbReference>
<feature type="compositionally biased region" description="Low complexity" evidence="7">
    <location>
        <begin position="300"/>
        <end position="313"/>
    </location>
</feature>
<evidence type="ECO:0000256" key="6">
    <source>
        <dbReference type="ARBA" id="ARBA00023288"/>
    </source>
</evidence>
<evidence type="ECO:0000259" key="9">
    <source>
        <dbReference type="Pfam" id="PF00913"/>
    </source>
</evidence>
<feature type="domain" description="Trypanosome variant surface glycoprotein A-type N-terminal" evidence="9">
    <location>
        <begin position="25"/>
        <end position="268"/>
    </location>
</feature>
<dbReference type="EMBL" id="KC613068">
    <property type="protein sequence ID" value="AGH60499.1"/>
    <property type="molecule type" value="Genomic_DNA"/>
</dbReference>
<dbReference type="VEuPathDB" id="TriTrypDB:Tb427_000159700"/>
<accession>M4SWQ9</accession>
<reference evidence="10" key="2">
    <citation type="journal article" date="2014" name="Mol. Biochem. Parasitol.">
        <title>Capturing the variant surface glycoprotein repertoire (the VSGnome) of Trypanosoma brucei Lister 427.</title>
        <authorList>
            <person name="Cross G.A."/>
            <person name="Kim H.S."/>
            <person name="Wickstead B."/>
        </authorList>
    </citation>
    <scope>NUCLEOTIDE SEQUENCE</scope>
    <source>
        <strain evidence="10">Lister 427</strain>
    </source>
</reference>
<proteinExistence type="predicted"/>
<evidence type="ECO:0000256" key="3">
    <source>
        <dbReference type="ARBA" id="ARBA00022622"/>
    </source>
</evidence>
<feature type="signal peptide" evidence="8">
    <location>
        <begin position="1"/>
        <end position="17"/>
    </location>
</feature>
<feature type="chain" id="PRO_5004058479" evidence="8">
    <location>
        <begin position="18"/>
        <end position="360"/>
    </location>
</feature>
<keyword evidence="3" id="KW-0336">GPI-anchor</keyword>
<sequence>MKVIFLVVSVFSNTATGYKEVRKIADMTKICAFNSELKSLTLRVASILTSYVGVIQRLQNLDGDLQMLVTEDHMNGSEWLQIISLVVKTTTTTMIKTLHTNAETAVYAAATCNLFAGRIDNFVGIFKAAIGSTNYCIGKGRAAYNHKGNNKLAGCLEESGKLTSFAEKTLNTQKNYDGAFKTAMGTQADFQTATNKGCMLTQYGSNGGESYAENDNHKDTLCGNGLFKVIHPAEATHTDWPHHGKQTVDGTDFGHCKAKMTLLEQQLADPSRMATQLLKVDTKNNRQTPSTKITFRHQRSSGQLRRGRGTTSTATNSAGINAGRHRIQKQEKEKTSHLVKNTDLQRKKKVSGDSSSNGGS</sequence>
<keyword evidence="2" id="KW-1003">Cell membrane</keyword>
<dbReference type="InterPro" id="IPR001812">
    <property type="entry name" value="Trypano_VSG_A_N_dom"/>
</dbReference>
<organism evidence="10">
    <name type="scientific">Trypanosoma brucei</name>
    <dbReference type="NCBI Taxonomy" id="5691"/>
    <lineage>
        <taxon>Eukaryota</taxon>
        <taxon>Discoba</taxon>
        <taxon>Euglenozoa</taxon>
        <taxon>Kinetoplastea</taxon>
        <taxon>Metakinetoplastina</taxon>
        <taxon>Trypanosomatida</taxon>
        <taxon>Trypanosomatidae</taxon>
        <taxon>Trypanosoma</taxon>
    </lineage>
</organism>
<evidence type="ECO:0000256" key="2">
    <source>
        <dbReference type="ARBA" id="ARBA00022475"/>
    </source>
</evidence>
<feature type="region of interest" description="Disordered" evidence="7">
    <location>
        <begin position="283"/>
        <end position="360"/>
    </location>
</feature>
<keyword evidence="5" id="KW-0325">Glycoprotein</keyword>
<keyword evidence="6" id="KW-0449">Lipoprotein</keyword>
<name>M4SWQ9_9TRYP</name>
<dbReference type="GO" id="GO:0005886">
    <property type="term" value="C:plasma membrane"/>
    <property type="evidence" value="ECO:0007669"/>
    <property type="project" value="UniProtKB-SubCell"/>
</dbReference>
<evidence type="ECO:0000256" key="8">
    <source>
        <dbReference type="SAM" id="SignalP"/>
    </source>
</evidence>
<keyword evidence="8" id="KW-0732">Signal</keyword>
<dbReference type="GO" id="GO:0042783">
    <property type="term" value="P:symbiont-mediated evasion of host immune response"/>
    <property type="evidence" value="ECO:0007669"/>
    <property type="project" value="InterPro"/>
</dbReference>
<dbReference type="GO" id="GO:0098552">
    <property type="term" value="C:side of membrane"/>
    <property type="evidence" value="ECO:0007669"/>
    <property type="project" value="UniProtKB-KW"/>
</dbReference>
<dbReference type="SUPFAM" id="SSF58087">
    <property type="entry name" value="Variant surface glycoprotein (N-terminal domain)"/>
    <property type="match status" value="1"/>
</dbReference>
<comment type="subcellular location">
    <subcellularLocation>
        <location evidence="1">Cell membrane</location>
        <topology evidence="1">Lipid-anchor</topology>
        <topology evidence="1">GPI-anchor</topology>
    </subcellularLocation>
</comment>
<evidence type="ECO:0000256" key="4">
    <source>
        <dbReference type="ARBA" id="ARBA00023136"/>
    </source>
</evidence>
<evidence type="ECO:0000256" key="5">
    <source>
        <dbReference type="ARBA" id="ARBA00023180"/>
    </source>
</evidence>
<dbReference type="Pfam" id="PF00913">
    <property type="entry name" value="Trypan_glycop"/>
    <property type="match status" value="1"/>
</dbReference>